<evidence type="ECO:0000313" key="3">
    <source>
        <dbReference type="Proteomes" id="UP000325295"/>
    </source>
</evidence>
<proteinExistence type="predicted"/>
<keyword evidence="3" id="KW-1185">Reference proteome</keyword>
<sequence length="269" mass="31240">MNLKPIQQAELNLFETFIMICNQYSLHYFLIGGSLLGAIRHQGFIPWDDDLDIGMAREDYNKFLKLAPVLISHSAYFLQTPFTDKNYAMSYAKLIDLDTEIQEKNIYNNAKSGIFIDIFPFDAIPEKSSEQTAQMAKIKFYDSSIIVRLGYRLTDSALNRLFKPLTTRQYGDVRELKHKRDEVFQQYNQDNLPEYKNLASQYKYDKEIMSVEEMTNLTSHPFAHLNVMIPANYDAILSRLYGNYMALPPEGDRSPKHYTEVIINGKEIL</sequence>
<evidence type="ECO:0000313" key="2">
    <source>
        <dbReference type="EMBL" id="QER67933.1"/>
    </source>
</evidence>
<dbReference type="PANTHER" id="PTHR43404">
    <property type="entry name" value="LIPOPOLYSACCHARIDE CHOLINEPHOSPHOTRANSFERASE LICD"/>
    <property type="match status" value="1"/>
</dbReference>
<dbReference type="InterPro" id="IPR007074">
    <property type="entry name" value="LicD/FKTN/FKRP_NTP_transf"/>
</dbReference>
<organism evidence="2 3">
    <name type="scientific">Paucilactobacillus nenjiangensis</name>
    <dbReference type="NCBI Taxonomy" id="1296540"/>
    <lineage>
        <taxon>Bacteria</taxon>
        <taxon>Bacillati</taxon>
        <taxon>Bacillota</taxon>
        <taxon>Bacilli</taxon>
        <taxon>Lactobacillales</taxon>
        <taxon>Lactobacillaceae</taxon>
        <taxon>Paucilactobacillus</taxon>
    </lineage>
</organism>
<dbReference type="Proteomes" id="UP000325295">
    <property type="component" value="Chromosome"/>
</dbReference>
<dbReference type="OrthoDB" id="9786100at2"/>
<dbReference type="AlphaFoldDB" id="A0A5P1X331"/>
<reference evidence="2 3" key="1">
    <citation type="submission" date="2019-09" db="EMBL/GenBank/DDBJ databases">
        <title>Complete Genome Sequence of Lactobacillus nenjiangensis SH-Y15, isolated from sauerkraut.</title>
        <authorList>
            <person name="Yang H."/>
        </authorList>
    </citation>
    <scope>NUCLEOTIDE SEQUENCE [LARGE SCALE GENOMIC DNA]</scope>
    <source>
        <strain evidence="2 3">SH-Y15</strain>
    </source>
</reference>
<name>A0A5P1X331_9LACO</name>
<dbReference type="PANTHER" id="PTHR43404:SF2">
    <property type="entry name" value="LIPOPOLYSACCHARIDE CHOLINEPHOSPHOTRANSFERASE LICD"/>
    <property type="match status" value="1"/>
</dbReference>
<gene>
    <name evidence="2" type="ORF">F0161_08790</name>
</gene>
<dbReference type="Pfam" id="PF04991">
    <property type="entry name" value="LicD"/>
    <property type="match status" value="1"/>
</dbReference>
<protein>
    <submittedName>
        <fullName evidence="2">LicD family protein</fullName>
    </submittedName>
</protein>
<dbReference type="GO" id="GO:0009100">
    <property type="term" value="P:glycoprotein metabolic process"/>
    <property type="evidence" value="ECO:0007669"/>
    <property type="project" value="UniProtKB-ARBA"/>
</dbReference>
<dbReference type="KEGG" id="lnn:F0161_08790"/>
<accession>A0A5P1X331</accession>
<evidence type="ECO:0000259" key="1">
    <source>
        <dbReference type="Pfam" id="PF04991"/>
    </source>
</evidence>
<feature type="domain" description="LicD/FKTN/FKRP nucleotidyltransferase" evidence="1">
    <location>
        <begin position="21"/>
        <end position="242"/>
    </location>
</feature>
<dbReference type="InterPro" id="IPR052942">
    <property type="entry name" value="LPS_cholinephosphotransferase"/>
</dbReference>
<dbReference type="EMBL" id="CP043939">
    <property type="protein sequence ID" value="QER67933.1"/>
    <property type="molecule type" value="Genomic_DNA"/>
</dbReference>